<reference evidence="2 3" key="1">
    <citation type="submission" date="2019-12" db="EMBL/GenBank/DDBJ databases">
        <title>Paenibacillus sp. nov. sp. isolated from soil.</title>
        <authorList>
            <person name="Kim J."/>
            <person name="Jeong S.E."/>
            <person name="Jung H.S."/>
            <person name="Jeon C.O."/>
        </authorList>
    </citation>
    <scope>NUCLEOTIDE SEQUENCE [LARGE SCALE GENOMIC DNA]</scope>
    <source>
        <strain evidence="2 3">5J-6</strain>
    </source>
</reference>
<dbReference type="InterPro" id="IPR009793">
    <property type="entry name" value="DUF1361"/>
</dbReference>
<keyword evidence="1" id="KW-0812">Transmembrane</keyword>
<gene>
    <name evidence="2" type="ORF">GQF01_23270</name>
</gene>
<keyword evidence="1" id="KW-0472">Membrane</keyword>
<sequence>MKTINQWILQLLLALLSLSTIGIYFYFKNQTYFEFLNWNLFLAWIPNLFALLTYLLHLRRPSLIVHVFMFIFGLGWLLFLPNAPYIITDFIHLTLLKELYITKKAWSMEYWNDFFTIFLYAWNGLLLGCSSMYMIHVVMTKHWGHILSWLLMIVTSLLSGYGILLGREYRLNSWDALLDIDIVNTLEKSIHKEAIIFCVLVGFVIFAMYTTFYLLINGIGSTRLATNRR</sequence>
<feature type="transmembrane region" description="Helical" evidence="1">
    <location>
        <begin position="7"/>
        <end position="26"/>
    </location>
</feature>
<feature type="transmembrane region" description="Helical" evidence="1">
    <location>
        <begin position="194"/>
        <end position="216"/>
    </location>
</feature>
<evidence type="ECO:0000313" key="3">
    <source>
        <dbReference type="Proteomes" id="UP000481087"/>
    </source>
</evidence>
<feature type="transmembrane region" description="Helical" evidence="1">
    <location>
        <begin position="146"/>
        <end position="164"/>
    </location>
</feature>
<name>A0A6L8V6S0_9BACL</name>
<feature type="transmembrane region" description="Helical" evidence="1">
    <location>
        <begin position="38"/>
        <end position="56"/>
    </location>
</feature>
<dbReference type="Pfam" id="PF07099">
    <property type="entry name" value="DUF1361"/>
    <property type="match status" value="1"/>
</dbReference>
<dbReference type="RefSeq" id="WP_161409068.1">
    <property type="nucleotide sequence ID" value="NZ_WTUZ01000022.1"/>
</dbReference>
<dbReference type="Proteomes" id="UP000481087">
    <property type="component" value="Unassembled WGS sequence"/>
</dbReference>
<keyword evidence="3" id="KW-1185">Reference proteome</keyword>
<evidence type="ECO:0000256" key="1">
    <source>
        <dbReference type="SAM" id="Phobius"/>
    </source>
</evidence>
<accession>A0A6L8V6S0</accession>
<dbReference type="EMBL" id="WTUZ01000022">
    <property type="protein sequence ID" value="MZQ85039.1"/>
    <property type="molecule type" value="Genomic_DNA"/>
</dbReference>
<evidence type="ECO:0000313" key="2">
    <source>
        <dbReference type="EMBL" id="MZQ85039.1"/>
    </source>
</evidence>
<feature type="transmembrane region" description="Helical" evidence="1">
    <location>
        <begin position="114"/>
        <end position="134"/>
    </location>
</feature>
<comment type="caution">
    <text evidence="2">The sequence shown here is derived from an EMBL/GenBank/DDBJ whole genome shotgun (WGS) entry which is preliminary data.</text>
</comment>
<keyword evidence="1" id="KW-1133">Transmembrane helix</keyword>
<protein>
    <submittedName>
        <fullName evidence="2">DUF1361 domain-containing protein</fullName>
    </submittedName>
</protein>
<proteinExistence type="predicted"/>
<dbReference type="AlphaFoldDB" id="A0A6L8V6S0"/>
<feature type="transmembrane region" description="Helical" evidence="1">
    <location>
        <begin position="63"/>
        <end position="87"/>
    </location>
</feature>
<organism evidence="2 3">
    <name type="scientific">Paenibacillus silvestris</name>
    <dbReference type="NCBI Taxonomy" id="2606219"/>
    <lineage>
        <taxon>Bacteria</taxon>
        <taxon>Bacillati</taxon>
        <taxon>Bacillota</taxon>
        <taxon>Bacilli</taxon>
        <taxon>Bacillales</taxon>
        <taxon>Paenibacillaceae</taxon>
        <taxon>Paenibacillus</taxon>
    </lineage>
</organism>